<accession>A0A927C232</accession>
<name>A0A927C232_9GAMM</name>
<reference evidence="1" key="1">
    <citation type="submission" date="2020-09" db="EMBL/GenBank/DDBJ databases">
        <authorList>
            <person name="Yoon J.-W."/>
        </authorList>
    </citation>
    <scope>NUCLEOTIDE SEQUENCE</scope>
    <source>
        <strain evidence="1">KMU-158</strain>
    </source>
</reference>
<proteinExistence type="predicted"/>
<organism evidence="1 2">
    <name type="scientific">Spongiibacter pelagi</name>
    <dbReference type="NCBI Taxonomy" id="2760804"/>
    <lineage>
        <taxon>Bacteria</taxon>
        <taxon>Pseudomonadati</taxon>
        <taxon>Pseudomonadota</taxon>
        <taxon>Gammaproteobacteria</taxon>
        <taxon>Cellvibrionales</taxon>
        <taxon>Spongiibacteraceae</taxon>
        <taxon>Spongiibacter</taxon>
    </lineage>
</organism>
<dbReference type="Proteomes" id="UP000610558">
    <property type="component" value="Unassembled WGS sequence"/>
</dbReference>
<protein>
    <submittedName>
        <fullName evidence="1">Uncharacterized protein</fullName>
    </submittedName>
</protein>
<evidence type="ECO:0000313" key="2">
    <source>
        <dbReference type="Proteomes" id="UP000610558"/>
    </source>
</evidence>
<sequence>MITLEKLPDDYVPYETLTICSNKMIGGGHIVSVGGSLPVVIGKGGKPQIWLQALVNPETNEFLPIVEASISTHPAVKVLEKDKLIIVEIQKQKVLSVKTLSKDSAEVTQLDLRPIGLNLIGDTSKLTAGSSTFSRNTMSGGGSVLIGFG</sequence>
<evidence type="ECO:0000313" key="1">
    <source>
        <dbReference type="EMBL" id="MBD2858743.1"/>
    </source>
</evidence>
<comment type="caution">
    <text evidence="1">The sequence shown here is derived from an EMBL/GenBank/DDBJ whole genome shotgun (WGS) entry which is preliminary data.</text>
</comment>
<keyword evidence="2" id="KW-1185">Reference proteome</keyword>
<dbReference type="RefSeq" id="WP_190763900.1">
    <property type="nucleotide sequence ID" value="NZ_JACXLD010000003.1"/>
</dbReference>
<dbReference type="AlphaFoldDB" id="A0A927C232"/>
<dbReference type="EMBL" id="JACXLD010000003">
    <property type="protein sequence ID" value="MBD2858743.1"/>
    <property type="molecule type" value="Genomic_DNA"/>
</dbReference>
<gene>
    <name evidence="1" type="ORF">IB286_06930</name>
</gene>